<dbReference type="GO" id="GO:0046872">
    <property type="term" value="F:metal ion binding"/>
    <property type="evidence" value="ECO:0007669"/>
    <property type="project" value="InterPro"/>
</dbReference>
<dbReference type="InterPro" id="IPR001307">
    <property type="entry name" value="Thiosulphate_STrfase_CS"/>
</dbReference>
<dbReference type="Gene3D" id="3.40.250.10">
    <property type="entry name" value="Rhodanese-like domain"/>
    <property type="match status" value="1"/>
</dbReference>
<dbReference type="CDD" id="cd00158">
    <property type="entry name" value="RHOD"/>
    <property type="match status" value="1"/>
</dbReference>
<dbReference type="KEGG" id="drt:Dret_1308"/>
<name>C8X2E9_DESRD</name>
<dbReference type="InterPro" id="IPR012347">
    <property type="entry name" value="Ferritin-like"/>
</dbReference>
<dbReference type="Pfam" id="PF00581">
    <property type="entry name" value="Rhodanese"/>
    <property type="match status" value="1"/>
</dbReference>
<gene>
    <name evidence="2" type="ordered locus">Dret_1308</name>
</gene>
<keyword evidence="3" id="KW-1185">Reference proteome</keyword>
<dbReference type="PANTHER" id="PTHR43031:SF1">
    <property type="entry name" value="PYRIDINE NUCLEOTIDE-DISULPHIDE OXIDOREDUCTASE"/>
    <property type="match status" value="1"/>
</dbReference>
<proteinExistence type="predicted"/>
<dbReference type="GO" id="GO:0016491">
    <property type="term" value="F:oxidoreductase activity"/>
    <property type="evidence" value="ECO:0007669"/>
    <property type="project" value="InterPro"/>
</dbReference>
<dbReference type="PROSITE" id="PS50206">
    <property type="entry name" value="RHODANESE_3"/>
    <property type="match status" value="1"/>
</dbReference>
<dbReference type="Pfam" id="PF02915">
    <property type="entry name" value="Rubrerythrin"/>
    <property type="match status" value="1"/>
</dbReference>
<dbReference type="HOGENOM" id="CLU_084155_0_0_7"/>
<accession>C8X2E9</accession>
<dbReference type="RefSeq" id="WP_015751743.1">
    <property type="nucleotide sequence ID" value="NC_013223.1"/>
</dbReference>
<evidence type="ECO:0000313" key="2">
    <source>
        <dbReference type="EMBL" id="ACV68596.1"/>
    </source>
</evidence>
<reference evidence="3" key="1">
    <citation type="submission" date="2009-09" db="EMBL/GenBank/DDBJ databases">
        <title>The complete chromosome of Desulfohalobium retbaense DSM 5692.</title>
        <authorList>
            <consortium name="US DOE Joint Genome Institute (JGI-PGF)"/>
            <person name="Lucas S."/>
            <person name="Copeland A."/>
            <person name="Lapidus A."/>
            <person name="Glavina del Rio T."/>
            <person name="Dalin E."/>
            <person name="Tice H."/>
            <person name="Bruce D."/>
            <person name="Goodwin L."/>
            <person name="Pitluck S."/>
            <person name="Kyrpides N."/>
            <person name="Mavromatis K."/>
            <person name="Ivanova N."/>
            <person name="Mikhailova N."/>
            <person name="Munk A.C."/>
            <person name="Brettin T."/>
            <person name="Detter J.C."/>
            <person name="Han C."/>
            <person name="Tapia R."/>
            <person name="Larimer F."/>
            <person name="Land M."/>
            <person name="Hauser L."/>
            <person name="Markowitz V."/>
            <person name="Cheng J.-F."/>
            <person name="Hugenholtz P."/>
            <person name="Woyke T."/>
            <person name="Wu D."/>
            <person name="Spring S."/>
            <person name="Klenk H.-P."/>
            <person name="Eisen J.A."/>
        </authorList>
    </citation>
    <scope>NUCLEOTIDE SEQUENCE [LARGE SCALE GENOMIC DNA]</scope>
    <source>
        <strain evidence="3">DSM 5692</strain>
    </source>
</reference>
<dbReference type="SUPFAM" id="SSF47240">
    <property type="entry name" value="Ferritin-like"/>
    <property type="match status" value="1"/>
</dbReference>
<dbReference type="InterPro" id="IPR009078">
    <property type="entry name" value="Ferritin-like_SF"/>
</dbReference>
<reference evidence="2 3" key="2">
    <citation type="journal article" date="2010" name="Stand. Genomic Sci.">
        <title>Complete genome sequence of Desulfohalobium retbaense type strain (HR(100)).</title>
        <authorList>
            <person name="Spring S."/>
            <person name="Nolan M."/>
            <person name="Lapidus A."/>
            <person name="Glavina Del Rio T."/>
            <person name="Copeland A."/>
            <person name="Tice H."/>
            <person name="Cheng J.F."/>
            <person name="Lucas S."/>
            <person name="Land M."/>
            <person name="Chen F."/>
            <person name="Bruce D."/>
            <person name="Goodwin L."/>
            <person name="Pitluck S."/>
            <person name="Ivanova N."/>
            <person name="Mavromatis K."/>
            <person name="Mikhailova N."/>
            <person name="Pati A."/>
            <person name="Chen A."/>
            <person name="Palaniappan K."/>
            <person name="Hauser L."/>
            <person name="Chang Y.J."/>
            <person name="Jeffries C.D."/>
            <person name="Munk C."/>
            <person name="Kiss H."/>
            <person name="Chain P."/>
            <person name="Han C."/>
            <person name="Brettin T."/>
            <person name="Detter J.C."/>
            <person name="Schuler E."/>
            <person name="Goker M."/>
            <person name="Rohde M."/>
            <person name="Bristow J."/>
            <person name="Eisen J.A."/>
            <person name="Markowitz V."/>
            <person name="Hugenholtz P."/>
            <person name="Kyrpides N.C."/>
            <person name="Klenk H.P."/>
        </authorList>
    </citation>
    <scope>NUCLEOTIDE SEQUENCE [LARGE SCALE GENOMIC DNA]</scope>
    <source>
        <strain evidence="2 3">DSM 5692</strain>
    </source>
</reference>
<dbReference type="InterPro" id="IPR003251">
    <property type="entry name" value="Rr_diiron-bd_dom"/>
</dbReference>
<organism evidence="2 3">
    <name type="scientific">Desulfohalobium retbaense (strain ATCC 49708 / DSM 5692 / JCM 16813 / HR100)</name>
    <dbReference type="NCBI Taxonomy" id="485915"/>
    <lineage>
        <taxon>Bacteria</taxon>
        <taxon>Pseudomonadati</taxon>
        <taxon>Thermodesulfobacteriota</taxon>
        <taxon>Desulfovibrionia</taxon>
        <taxon>Desulfovibrionales</taxon>
        <taxon>Desulfohalobiaceae</taxon>
        <taxon>Desulfohalobium</taxon>
    </lineage>
</organism>
<dbReference type="InterPro" id="IPR050229">
    <property type="entry name" value="GlpE_sulfurtransferase"/>
</dbReference>
<protein>
    <submittedName>
        <fullName evidence="2">Rhodanese domain protein</fullName>
    </submittedName>
</protein>
<dbReference type="Proteomes" id="UP000001052">
    <property type="component" value="Chromosome"/>
</dbReference>
<dbReference type="PROSITE" id="PS00380">
    <property type="entry name" value="RHODANESE_1"/>
    <property type="match status" value="1"/>
</dbReference>
<dbReference type="SMART" id="SM00450">
    <property type="entry name" value="RHOD"/>
    <property type="match status" value="1"/>
</dbReference>
<evidence type="ECO:0000259" key="1">
    <source>
        <dbReference type="PROSITE" id="PS50206"/>
    </source>
</evidence>
<dbReference type="InterPro" id="IPR036873">
    <property type="entry name" value="Rhodanese-like_dom_sf"/>
</dbReference>
<dbReference type="eggNOG" id="COG0607">
    <property type="taxonomic scope" value="Bacteria"/>
</dbReference>
<dbReference type="PANTHER" id="PTHR43031">
    <property type="entry name" value="FAD-DEPENDENT OXIDOREDUCTASE"/>
    <property type="match status" value="1"/>
</dbReference>
<dbReference type="CDD" id="cd01045">
    <property type="entry name" value="Ferritin_like_AB"/>
    <property type="match status" value="1"/>
</dbReference>
<evidence type="ECO:0000313" key="3">
    <source>
        <dbReference type="Proteomes" id="UP000001052"/>
    </source>
</evidence>
<dbReference type="STRING" id="485915.Dret_1308"/>
<dbReference type="EMBL" id="CP001734">
    <property type="protein sequence ID" value="ACV68596.1"/>
    <property type="molecule type" value="Genomic_DNA"/>
</dbReference>
<sequence>MQVSELYPEDVETFQRQHREREYTLVDVRQPEEYREEHIPGALHLPLPELEDRLDQLPRDRELLFYCRSGRRSATAAALTAQSGQSFKALYNIQGGIAAWQGGIVEQVPRVDRFDMSRGAGELLRRAAAMEKGAQRFYTVLAESNALSARLRQTAAELADLEGRHAQSVYTLLTRQEAIPDFDPFFASLDDTILEGGQDLGEALAQWTQQGDLTCLDFLELALDLENKAYDLYKTLAENTAQGQERSHFLTLAEQEKAHLRVLVNHLPECG</sequence>
<dbReference type="Gene3D" id="1.20.1260.10">
    <property type="match status" value="1"/>
</dbReference>
<dbReference type="eggNOG" id="COG1633">
    <property type="taxonomic scope" value="Bacteria"/>
</dbReference>
<dbReference type="AlphaFoldDB" id="C8X2E9"/>
<feature type="domain" description="Rhodanese" evidence="1">
    <location>
        <begin position="19"/>
        <end position="109"/>
    </location>
</feature>
<dbReference type="SUPFAM" id="SSF52821">
    <property type="entry name" value="Rhodanese/Cell cycle control phosphatase"/>
    <property type="match status" value="1"/>
</dbReference>
<dbReference type="InterPro" id="IPR001763">
    <property type="entry name" value="Rhodanese-like_dom"/>
</dbReference>
<dbReference type="GO" id="GO:0004792">
    <property type="term" value="F:thiosulfate-cyanide sulfurtransferase activity"/>
    <property type="evidence" value="ECO:0007669"/>
    <property type="project" value="InterPro"/>
</dbReference>